<name>A0A9K3NN32_HELAN</name>
<organism evidence="1 2">
    <name type="scientific">Helianthus annuus</name>
    <name type="common">Common sunflower</name>
    <dbReference type="NCBI Taxonomy" id="4232"/>
    <lineage>
        <taxon>Eukaryota</taxon>
        <taxon>Viridiplantae</taxon>
        <taxon>Streptophyta</taxon>
        <taxon>Embryophyta</taxon>
        <taxon>Tracheophyta</taxon>
        <taxon>Spermatophyta</taxon>
        <taxon>Magnoliopsida</taxon>
        <taxon>eudicotyledons</taxon>
        <taxon>Gunneridae</taxon>
        <taxon>Pentapetalae</taxon>
        <taxon>asterids</taxon>
        <taxon>campanulids</taxon>
        <taxon>Asterales</taxon>
        <taxon>Asteraceae</taxon>
        <taxon>Asteroideae</taxon>
        <taxon>Heliantheae alliance</taxon>
        <taxon>Heliantheae</taxon>
        <taxon>Helianthus</taxon>
    </lineage>
</organism>
<reference evidence="1" key="2">
    <citation type="submission" date="2020-06" db="EMBL/GenBank/DDBJ databases">
        <title>Helianthus annuus Genome sequencing and assembly Release 2.</title>
        <authorList>
            <person name="Gouzy J."/>
            <person name="Langlade N."/>
            <person name="Munos S."/>
        </authorList>
    </citation>
    <scope>NUCLEOTIDE SEQUENCE</scope>
    <source>
        <tissue evidence="1">Leaves</tissue>
    </source>
</reference>
<reference evidence="1" key="1">
    <citation type="journal article" date="2017" name="Nature">
        <title>The sunflower genome provides insights into oil metabolism, flowering and Asterid evolution.</title>
        <authorList>
            <person name="Badouin H."/>
            <person name="Gouzy J."/>
            <person name="Grassa C.J."/>
            <person name="Murat F."/>
            <person name="Staton S.E."/>
            <person name="Cottret L."/>
            <person name="Lelandais-Briere C."/>
            <person name="Owens G.L."/>
            <person name="Carrere S."/>
            <person name="Mayjonade B."/>
            <person name="Legrand L."/>
            <person name="Gill N."/>
            <person name="Kane N.C."/>
            <person name="Bowers J.E."/>
            <person name="Hubner S."/>
            <person name="Bellec A."/>
            <person name="Berard A."/>
            <person name="Berges H."/>
            <person name="Blanchet N."/>
            <person name="Boniface M.C."/>
            <person name="Brunel D."/>
            <person name="Catrice O."/>
            <person name="Chaidir N."/>
            <person name="Claudel C."/>
            <person name="Donnadieu C."/>
            <person name="Faraut T."/>
            <person name="Fievet G."/>
            <person name="Helmstetter N."/>
            <person name="King M."/>
            <person name="Knapp S.J."/>
            <person name="Lai Z."/>
            <person name="Le Paslier M.C."/>
            <person name="Lippi Y."/>
            <person name="Lorenzon L."/>
            <person name="Mandel J.R."/>
            <person name="Marage G."/>
            <person name="Marchand G."/>
            <person name="Marquand E."/>
            <person name="Bret-Mestries E."/>
            <person name="Morien E."/>
            <person name="Nambeesan S."/>
            <person name="Nguyen T."/>
            <person name="Pegot-Espagnet P."/>
            <person name="Pouilly N."/>
            <person name="Raftis F."/>
            <person name="Sallet E."/>
            <person name="Schiex T."/>
            <person name="Thomas J."/>
            <person name="Vandecasteele C."/>
            <person name="Vares D."/>
            <person name="Vear F."/>
            <person name="Vautrin S."/>
            <person name="Crespi M."/>
            <person name="Mangin B."/>
            <person name="Burke J.M."/>
            <person name="Salse J."/>
            <person name="Munos S."/>
            <person name="Vincourt P."/>
            <person name="Rieseberg L.H."/>
            <person name="Langlade N.B."/>
        </authorList>
    </citation>
    <scope>NUCLEOTIDE SEQUENCE</scope>
    <source>
        <tissue evidence="1">Leaves</tissue>
    </source>
</reference>
<sequence>MVMFSVDHWFCSYLLTNLTLNFYEDVDHWILTPLTQSQQCYNQLSRHFQPSTCPWKPQLQFDEMMQRVPLAMILRFVFQIIKHR</sequence>
<evidence type="ECO:0000313" key="2">
    <source>
        <dbReference type="Proteomes" id="UP000215914"/>
    </source>
</evidence>
<dbReference type="AlphaFoldDB" id="A0A9K3NN32"/>
<dbReference type="Proteomes" id="UP000215914">
    <property type="component" value="Unassembled WGS sequence"/>
</dbReference>
<gene>
    <name evidence="1" type="ORF">HanXRQr2_Chr05g0220261</name>
</gene>
<evidence type="ECO:0000313" key="1">
    <source>
        <dbReference type="EMBL" id="KAF5806344.1"/>
    </source>
</evidence>
<protein>
    <submittedName>
        <fullName evidence="1">Uncharacterized protein</fullName>
    </submittedName>
</protein>
<dbReference type="Gramene" id="mRNA:HanXRQr2_Chr05g0220261">
    <property type="protein sequence ID" value="CDS:HanXRQr2_Chr05g0220261.1"/>
    <property type="gene ID" value="HanXRQr2_Chr05g0220261"/>
</dbReference>
<accession>A0A9K3NN32</accession>
<keyword evidence="2" id="KW-1185">Reference proteome</keyword>
<proteinExistence type="predicted"/>
<dbReference type="EMBL" id="MNCJ02000320">
    <property type="protein sequence ID" value="KAF5806344.1"/>
    <property type="molecule type" value="Genomic_DNA"/>
</dbReference>
<comment type="caution">
    <text evidence="1">The sequence shown here is derived from an EMBL/GenBank/DDBJ whole genome shotgun (WGS) entry which is preliminary data.</text>
</comment>